<keyword evidence="1" id="KW-0472">Membrane</keyword>
<keyword evidence="4" id="KW-1185">Reference proteome</keyword>
<dbReference type="EMBL" id="CAJOBC010085350">
    <property type="protein sequence ID" value="CAF4329955.1"/>
    <property type="molecule type" value="Genomic_DNA"/>
</dbReference>
<reference evidence="2" key="1">
    <citation type="submission" date="2021-02" db="EMBL/GenBank/DDBJ databases">
        <authorList>
            <person name="Nowell W R."/>
        </authorList>
    </citation>
    <scope>NUCLEOTIDE SEQUENCE</scope>
</reference>
<evidence type="ECO:0000313" key="2">
    <source>
        <dbReference type="EMBL" id="CAF1459162.1"/>
    </source>
</evidence>
<dbReference type="EMBL" id="CAJNOQ010019893">
    <property type="protein sequence ID" value="CAF1459162.1"/>
    <property type="molecule type" value="Genomic_DNA"/>
</dbReference>
<accession>A0A815Q5M3</accession>
<keyword evidence="1" id="KW-0812">Transmembrane</keyword>
<evidence type="ECO:0000256" key="1">
    <source>
        <dbReference type="SAM" id="Phobius"/>
    </source>
</evidence>
<evidence type="ECO:0000313" key="4">
    <source>
        <dbReference type="Proteomes" id="UP000663829"/>
    </source>
</evidence>
<name>A0A815Q5M3_9BILA</name>
<protein>
    <submittedName>
        <fullName evidence="2">Uncharacterized protein</fullName>
    </submittedName>
</protein>
<organism evidence="2 4">
    <name type="scientific">Didymodactylos carnosus</name>
    <dbReference type="NCBI Taxonomy" id="1234261"/>
    <lineage>
        <taxon>Eukaryota</taxon>
        <taxon>Metazoa</taxon>
        <taxon>Spiralia</taxon>
        <taxon>Gnathifera</taxon>
        <taxon>Rotifera</taxon>
        <taxon>Eurotatoria</taxon>
        <taxon>Bdelloidea</taxon>
        <taxon>Philodinida</taxon>
        <taxon>Philodinidae</taxon>
        <taxon>Didymodactylos</taxon>
    </lineage>
</organism>
<dbReference type="Proteomes" id="UP000681722">
    <property type="component" value="Unassembled WGS sequence"/>
</dbReference>
<keyword evidence="1" id="KW-1133">Transmembrane helix</keyword>
<proteinExistence type="predicted"/>
<dbReference type="AlphaFoldDB" id="A0A815Q5M3"/>
<comment type="caution">
    <text evidence="2">The sequence shown here is derived from an EMBL/GenBank/DDBJ whole genome shotgun (WGS) entry which is preliminary data.</text>
</comment>
<feature type="transmembrane region" description="Helical" evidence="1">
    <location>
        <begin position="67"/>
        <end position="87"/>
    </location>
</feature>
<sequence>MYQISSSYGPVARGGLRRPSYLFLRQINAASIEPFLQKAAQCGIPLAGGIRTGCAFCSYVKSFGFRLVKIAGTVAAIAVAGVSVVMFG</sequence>
<gene>
    <name evidence="2" type="ORF">GPM918_LOCUS35016</name>
    <name evidence="3" type="ORF">SRO942_LOCUS35730</name>
</gene>
<dbReference type="Proteomes" id="UP000663829">
    <property type="component" value="Unassembled WGS sequence"/>
</dbReference>
<evidence type="ECO:0000313" key="3">
    <source>
        <dbReference type="EMBL" id="CAF4329955.1"/>
    </source>
</evidence>